<name>A0AAW1NPM3_9CHLO</name>
<dbReference type="GO" id="GO:0008270">
    <property type="term" value="F:zinc ion binding"/>
    <property type="evidence" value="ECO:0007669"/>
    <property type="project" value="TreeGrafter"/>
</dbReference>
<dbReference type="InterPro" id="IPR003593">
    <property type="entry name" value="AAA+_ATPase"/>
</dbReference>
<dbReference type="GO" id="GO:0005524">
    <property type="term" value="F:ATP binding"/>
    <property type="evidence" value="ECO:0007669"/>
    <property type="project" value="UniProtKB-KW"/>
</dbReference>
<sequence>MFDPEALERGAKALREINQSPHAKRVIDLSKAQEATKQQEGRTKEAEYQHQAALAQREQERVRWEEQRKAMQQDMQQKAELARYNDDLARKRVEFEHAKGRERNAEVVALQEESTRRQEAEKQRAAAQIEAERRATDEHRAELQKQVEAHKAIAEAEGRIKEGRDNEDINRRALLMRLDEERKKLLEAINATFGHLGGGATALLTDTNMLTAAVAGLTLLALGVYTAREGTRVAGRVFDRWLGTPRLVRETSRRRLFGSGIGGHKSSEEVRRDFGDIVMQPVLQERVRSLAASTANTKRHGAAFRHMLFYGPPGTGKTMAAKRMARTAGLDYAIMSGGDVAPLKGGAVSQLHEMFDWAERSRRGLMLFIDEADAFLGHRGSQMSEGMRGALNATLYRTGDQSRDFVVVLATNRPADLDPAMLDRMDELLEFPLPGENERARILAIYLESYILKAGTAAGAGGSGTATGPFARLALLLRGRRAGADTIQVEGITASHIAQAAKITQGFSGRELAKLMASMQAAAYATKGAALTAPLFESVLHVKVQEHKRRGEILMAGAAQAAPIILE</sequence>
<dbReference type="GO" id="GO:0042645">
    <property type="term" value="C:mitochondrial nucleoid"/>
    <property type="evidence" value="ECO:0007669"/>
    <property type="project" value="UniProtKB-SubCell"/>
</dbReference>
<evidence type="ECO:0000259" key="12">
    <source>
        <dbReference type="SMART" id="SM00382"/>
    </source>
</evidence>
<dbReference type="InterPro" id="IPR021911">
    <property type="entry name" value="ATAD3_N"/>
</dbReference>
<feature type="region of interest" description="Disordered" evidence="11">
    <location>
        <begin position="1"/>
        <end position="54"/>
    </location>
</feature>
<feature type="compositionally biased region" description="Basic and acidic residues" evidence="11">
    <location>
        <begin position="1"/>
        <end position="15"/>
    </location>
</feature>
<protein>
    <recommendedName>
        <fullName evidence="12">AAA+ ATPase domain-containing protein</fullName>
    </recommendedName>
</protein>
<organism evidence="13 14">
    <name type="scientific">Symbiochloris irregularis</name>
    <dbReference type="NCBI Taxonomy" id="706552"/>
    <lineage>
        <taxon>Eukaryota</taxon>
        <taxon>Viridiplantae</taxon>
        <taxon>Chlorophyta</taxon>
        <taxon>core chlorophytes</taxon>
        <taxon>Trebouxiophyceae</taxon>
        <taxon>Trebouxiales</taxon>
        <taxon>Trebouxiaceae</taxon>
        <taxon>Symbiochloris</taxon>
    </lineage>
</organism>
<keyword evidence="3" id="KW-0547">Nucleotide-binding</keyword>
<evidence type="ECO:0000256" key="4">
    <source>
        <dbReference type="ARBA" id="ARBA00022792"/>
    </source>
</evidence>
<evidence type="ECO:0000256" key="1">
    <source>
        <dbReference type="ARBA" id="ARBA00004273"/>
    </source>
</evidence>
<feature type="coiled-coil region" evidence="10">
    <location>
        <begin position="110"/>
        <end position="146"/>
    </location>
</feature>
<keyword evidence="5" id="KW-0067">ATP-binding</keyword>
<accession>A0AAW1NPM3</accession>
<evidence type="ECO:0000256" key="7">
    <source>
        <dbReference type="ARBA" id="ARBA00023128"/>
    </source>
</evidence>
<dbReference type="Gene3D" id="3.40.50.300">
    <property type="entry name" value="P-loop containing nucleotide triphosphate hydrolases"/>
    <property type="match status" value="1"/>
</dbReference>
<evidence type="ECO:0000256" key="5">
    <source>
        <dbReference type="ARBA" id="ARBA00022840"/>
    </source>
</evidence>
<feature type="compositionally biased region" description="Basic and acidic residues" evidence="11">
    <location>
        <begin position="37"/>
        <end position="48"/>
    </location>
</feature>
<keyword evidence="8" id="KW-0472">Membrane</keyword>
<dbReference type="Proteomes" id="UP001465755">
    <property type="component" value="Unassembled WGS sequence"/>
</dbReference>
<dbReference type="EMBL" id="JALJOQ010000210">
    <property type="protein sequence ID" value="KAK9789371.1"/>
    <property type="molecule type" value="Genomic_DNA"/>
</dbReference>
<dbReference type="Pfam" id="PF00004">
    <property type="entry name" value="AAA"/>
    <property type="match status" value="1"/>
</dbReference>
<reference evidence="13 14" key="1">
    <citation type="journal article" date="2024" name="Nat. Commun.">
        <title>Phylogenomics reveals the evolutionary origins of lichenization in chlorophyte algae.</title>
        <authorList>
            <person name="Puginier C."/>
            <person name="Libourel C."/>
            <person name="Otte J."/>
            <person name="Skaloud P."/>
            <person name="Haon M."/>
            <person name="Grisel S."/>
            <person name="Petersen M."/>
            <person name="Berrin J.G."/>
            <person name="Delaux P.M."/>
            <person name="Dal Grande F."/>
            <person name="Keller J."/>
        </authorList>
    </citation>
    <scope>NUCLEOTIDE SEQUENCE [LARGE SCALE GENOMIC DNA]</scope>
    <source>
        <strain evidence="13 14">SAG 2036</strain>
    </source>
</reference>
<dbReference type="GO" id="GO:0005743">
    <property type="term" value="C:mitochondrial inner membrane"/>
    <property type="evidence" value="ECO:0007669"/>
    <property type="project" value="UniProtKB-SubCell"/>
</dbReference>
<dbReference type="GO" id="GO:0007005">
    <property type="term" value="P:mitochondrion organization"/>
    <property type="evidence" value="ECO:0007669"/>
    <property type="project" value="TreeGrafter"/>
</dbReference>
<keyword evidence="6 10" id="KW-0175">Coiled coil</keyword>
<dbReference type="Pfam" id="PF12037">
    <property type="entry name" value="ATAD3_N"/>
    <property type="match status" value="1"/>
</dbReference>
<evidence type="ECO:0000256" key="9">
    <source>
        <dbReference type="ARBA" id="ARBA00023271"/>
    </source>
</evidence>
<dbReference type="GO" id="GO:0016887">
    <property type="term" value="F:ATP hydrolysis activity"/>
    <property type="evidence" value="ECO:0007669"/>
    <property type="project" value="InterPro"/>
</dbReference>
<gene>
    <name evidence="13" type="ORF">WJX73_007444</name>
</gene>
<keyword evidence="4" id="KW-0999">Mitochondrion inner membrane</keyword>
<dbReference type="PANTHER" id="PTHR23075:SF0">
    <property type="entry name" value="ATPASE FAMILY AAA DOMAIN-CONTAINING PROTEIN 3"/>
    <property type="match status" value="1"/>
</dbReference>
<evidence type="ECO:0000313" key="14">
    <source>
        <dbReference type="Proteomes" id="UP001465755"/>
    </source>
</evidence>
<keyword evidence="7" id="KW-0496">Mitochondrion</keyword>
<feature type="coiled-coil region" evidence="10">
    <location>
        <begin position="54"/>
        <end position="81"/>
    </location>
</feature>
<evidence type="ECO:0000313" key="13">
    <source>
        <dbReference type="EMBL" id="KAK9789371.1"/>
    </source>
</evidence>
<dbReference type="InterPro" id="IPR027417">
    <property type="entry name" value="P-loop_NTPase"/>
</dbReference>
<evidence type="ECO:0000256" key="3">
    <source>
        <dbReference type="ARBA" id="ARBA00022741"/>
    </source>
</evidence>
<evidence type="ECO:0000256" key="11">
    <source>
        <dbReference type="SAM" id="MobiDB-lite"/>
    </source>
</evidence>
<dbReference type="SMART" id="SM00382">
    <property type="entry name" value="AAA"/>
    <property type="match status" value="1"/>
</dbReference>
<dbReference type="InterPro" id="IPR003959">
    <property type="entry name" value="ATPase_AAA_core"/>
</dbReference>
<dbReference type="AlphaFoldDB" id="A0AAW1NPM3"/>
<evidence type="ECO:0000256" key="10">
    <source>
        <dbReference type="SAM" id="Coils"/>
    </source>
</evidence>
<feature type="domain" description="AAA+ ATPase" evidence="12">
    <location>
        <begin position="303"/>
        <end position="435"/>
    </location>
</feature>
<evidence type="ECO:0000256" key="6">
    <source>
        <dbReference type="ARBA" id="ARBA00023054"/>
    </source>
</evidence>
<comment type="subcellular location">
    <subcellularLocation>
        <location evidence="1">Mitochondrion inner membrane</location>
    </subcellularLocation>
    <subcellularLocation>
        <location evidence="2">Mitochondrion matrix</location>
        <location evidence="2">Mitochondrion nucleoid</location>
    </subcellularLocation>
</comment>
<comment type="caution">
    <text evidence="13">The sequence shown here is derived from an EMBL/GenBank/DDBJ whole genome shotgun (WGS) entry which is preliminary data.</text>
</comment>
<keyword evidence="14" id="KW-1185">Reference proteome</keyword>
<keyword evidence="9" id="KW-1135">Mitochondrion nucleoid</keyword>
<dbReference type="PANTHER" id="PTHR23075">
    <property type="entry name" value="PUTATIVE ATP-ASE"/>
    <property type="match status" value="1"/>
</dbReference>
<proteinExistence type="predicted"/>
<evidence type="ECO:0000256" key="2">
    <source>
        <dbReference type="ARBA" id="ARBA00004436"/>
    </source>
</evidence>
<evidence type="ECO:0000256" key="8">
    <source>
        <dbReference type="ARBA" id="ARBA00023136"/>
    </source>
</evidence>
<dbReference type="SUPFAM" id="SSF52540">
    <property type="entry name" value="P-loop containing nucleoside triphosphate hydrolases"/>
    <property type="match status" value="1"/>
</dbReference>